<reference evidence="3" key="1">
    <citation type="submission" date="2020-05" db="EMBL/GenBank/DDBJ databases">
        <authorList>
            <person name="Rincon C."/>
            <person name="Sanders R I."/>
            <person name="Robbins C."/>
            <person name="Chaturvedi A."/>
        </authorList>
    </citation>
    <scope>NUCLEOTIDE SEQUENCE</scope>
    <source>
        <strain evidence="3">CHB12</strain>
    </source>
</reference>
<evidence type="ECO:0000256" key="1">
    <source>
        <dbReference type="SAM" id="MobiDB-lite"/>
    </source>
</evidence>
<feature type="region of interest" description="Disordered" evidence="1">
    <location>
        <begin position="150"/>
        <end position="193"/>
    </location>
</feature>
<dbReference type="VEuPathDB" id="FungiDB:RhiirFUN_018004"/>
<comment type="caution">
    <text evidence="3">The sequence shown here is derived from an EMBL/GenBank/DDBJ whole genome shotgun (WGS) entry which is preliminary data.</text>
</comment>
<proteinExistence type="predicted"/>
<organism evidence="3 4">
    <name type="scientific">Rhizophagus irregularis</name>
    <dbReference type="NCBI Taxonomy" id="588596"/>
    <lineage>
        <taxon>Eukaryota</taxon>
        <taxon>Fungi</taxon>
        <taxon>Fungi incertae sedis</taxon>
        <taxon>Mucoromycota</taxon>
        <taxon>Glomeromycotina</taxon>
        <taxon>Glomeromycetes</taxon>
        <taxon>Glomerales</taxon>
        <taxon>Glomeraceae</taxon>
        <taxon>Rhizophagus</taxon>
    </lineage>
</organism>
<evidence type="ECO:0000313" key="3">
    <source>
        <dbReference type="EMBL" id="CAB5378738.1"/>
    </source>
</evidence>
<gene>
    <name evidence="3" type="ORF">CHRIB12_LOCUS16346</name>
</gene>
<feature type="compositionally biased region" description="Pro residues" evidence="1">
    <location>
        <begin position="162"/>
        <end position="178"/>
    </location>
</feature>
<accession>A0A915ZKK3</accession>
<feature type="region of interest" description="Disordered" evidence="1">
    <location>
        <begin position="254"/>
        <end position="287"/>
    </location>
</feature>
<dbReference type="Proteomes" id="UP000684084">
    <property type="component" value="Unassembled WGS sequence"/>
</dbReference>
<keyword evidence="2" id="KW-1133">Transmembrane helix</keyword>
<feature type="region of interest" description="Disordered" evidence="1">
    <location>
        <begin position="71"/>
        <end position="97"/>
    </location>
</feature>
<keyword evidence="2" id="KW-0472">Membrane</keyword>
<feature type="transmembrane region" description="Helical" evidence="2">
    <location>
        <begin position="104"/>
        <end position="126"/>
    </location>
</feature>
<sequence>MDAKLNQLYNKRHSHSSHTSTVVIYTLLTLHPTSSLITETFSPTNVITTMISAGPQIPTTTSLLPTTISSTIPTITPTNTNNTPSTNPTGGNSSSPIIQESDRIPIIIVISTFVILLLLSLLLVYVRKKRKESQQKALASAIVAAEAGELPTRPRTILRDSPSPPPPPPPPPPTPTPLPHALLNDDDIPPPPRYKISTLQIEPMTRRLTMNLSQKGKSIIVNEDRRPNQIRRWSETTDGETKIEEECQEVINVTSLKDDDDDSSIGEGDSKGKSFSRRFSARKSFWK</sequence>
<dbReference type="OrthoDB" id="2433629at2759"/>
<evidence type="ECO:0000313" key="4">
    <source>
        <dbReference type="Proteomes" id="UP000684084"/>
    </source>
</evidence>
<dbReference type="AlphaFoldDB" id="A0A915ZKK3"/>
<keyword evidence="2" id="KW-0812">Transmembrane</keyword>
<dbReference type="EMBL" id="CAGKOT010000039">
    <property type="protein sequence ID" value="CAB5378738.1"/>
    <property type="molecule type" value="Genomic_DNA"/>
</dbReference>
<feature type="compositionally biased region" description="Basic residues" evidence="1">
    <location>
        <begin position="274"/>
        <end position="287"/>
    </location>
</feature>
<feature type="compositionally biased region" description="Low complexity" evidence="1">
    <location>
        <begin position="71"/>
        <end position="96"/>
    </location>
</feature>
<evidence type="ECO:0000256" key="2">
    <source>
        <dbReference type="SAM" id="Phobius"/>
    </source>
</evidence>
<protein>
    <submittedName>
        <fullName evidence="3">Uncharacterized protein</fullName>
    </submittedName>
</protein>
<name>A0A915ZKK3_9GLOM</name>